<proteinExistence type="predicted"/>
<protein>
    <recommendedName>
        <fullName evidence="3">Secreted protein</fullName>
    </recommendedName>
</protein>
<evidence type="ECO:0000313" key="2">
    <source>
        <dbReference type="Proteomes" id="UP001469553"/>
    </source>
</evidence>
<keyword evidence="2" id="KW-1185">Reference proteome</keyword>
<dbReference type="Proteomes" id="UP001469553">
    <property type="component" value="Unassembled WGS sequence"/>
</dbReference>
<evidence type="ECO:0008006" key="3">
    <source>
        <dbReference type="Google" id="ProtNLM"/>
    </source>
</evidence>
<dbReference type="EMBL" id="JAHRIP010028858">
    <property type="protein sequence ID" value="MEQ2291192.1"/>
    <property type="molecule type" value="Genomic_DNA"/>
</dbReference>
<name>A0ABV0YBJ0_9TELE</name>
<evidence type="ECO:0000313" key="1">
    <source>
        <dbReference type="EMBL" id="MEQ2291192.1"/>
    </source>
</evidence>
<accession>A0ABV0YBJ0</accession>
<organism evidence="1 2">
    <name type="scientific">Ameca splendens</name>
    <dbReference type="NCBI Taxonomy" id="208324"/>
    <lineage>
        <taxon>Eukaryota</taxon>
        <taxon>Metazoa</taxon>
        <taxon>Chordata</taxon>
        <taxon>Craniata</taxon>
        <taxon>Vertebrata</taxon>
        <taxon>Euteleostomi</taxon>
        <taxon>Actinopterygii</taxon>
        <taxon>Neopterygii</taxon>
        <taxon>Teleostei</taxon>
        <taxon>Neoteleostei</taxon>
        <taxon>Acanthomorphata</taxon>
        <taxon>Ovalentaria</taxon>
        <taxon>Atherinomorphae</taxon>
        <taxon>Cyprinodontiformes</taxon>
        <taxon>Goodeidae</taxon>
        <taxon>Ameca</taxon>
    </lineage>
</organism>
<sequence length="99" mass="11546">MIKALYVLRISFPIYCLRLDLHLVGSFLLPLPPGPSRKRTVFTFQRKHLHTELIPVLPRAHTEQHLKKLLQTWILNASSPGNLTTPIYWRRFTIVSQGF</sequence>
<reference evidence="1 2" key="1">
    <citation type="submission" date="2021-06" db="EMBL/GenBank/DDBJ databases">
        <authorList>
            <person name="Palmer J.M."/>
        </authorList>
    </citation>
    <scope>NUCLEOTIDE SEQUENCE [LARGE SCALE GENOMIC DNA]</scope>
    <source>
        <strain evidence="1 2">AS_MEX2019</strain>
        <tissue evidence="1">Muscle</tissue>
    </source>
</reference>
<gene>
    <name evidence="1" type="ORF">AMECASPLE_010911</name>
</gene>
<comment type="caution">
    <text evidence="1">The sequence shown here is derived from an EMBL/GenBank/DDBJ whole genome shotgun (WGS) entry which is preliminary data.</text>
</comment>